<name>A0A8J2MD42_COTCN</name>
<feature type="domain" description="GST C-terminal" evidence="4">
    <location>
        <begin position="102"/>
        <end position="232"/>
    </location>
</feature>
<dbReference type="PRINTS" id="PR01625">
    <property type="entry name" value="GSTRNSFRASEO"/>
</dbReference>
<comment type="similarity">
    <text evidence="1">Belongs to the GST superfamily. Omega family.</text>
</comment>
<gene>
    <name evidence="5" type="ORF">HICCMSTLAB_LOCUS3548</name>
</gene>
<dbReference type="EMBL" id="CAJNRD030001118">
    <property type="protein sequence ID" value="CAG5082385.1"/>
    <property type="molecule type" value="Genomic_DNA"/>
</dbReference>
<dbReference type="InterPro" id="IPR004045">
    <property type="entry name" value="Glutathione_S-Trfase_N"/>
</dbReference>
<organism evidence="5 6">
    <name type="scientific">Cotesia congregata</name>
    <name type="common">Parasitoid wasp</name>
    <name type="synonym">Apanteles congregatus</name>
    <dbReference type="NCBI Taxonomy" id="51543"/>
    <lineage>
        <taxon>Eukaryota</taxon>
        <taxon>Metazoa</taxon>
        <taxon>Ecdysozoa</taxon>
        <taxon>Arthropoda</taxon>
        <taxon>Hexapoda</taxon>
        <taxon>Insecta</taxon>
        <taxon>Pterygota</taxon>
        <taxon>Neoptera</taxon>
        <taxon>Endopterygota</taxon>
        <taxon>Hymenoptera</taxon>
        <taxon>Apocrita</taxon>
        <taxon>Ichneumonoidea</taxon>
        <taxon>Braconidae</taxon>
        <taxon>Microgastrinae</taxon>
        <taxon>Cotesia</taxon>
    </lineage>
</organism>
<dbReference type="GO" id="GO:0045174">
    <property type="term" value="F:glutathione dehydrogenase (ascorbate) activity"/>
    <property type="evidence" value="ECO:0007669"/>
    <property type="project" value="TreeGrafter"/>
</dbReference>
<dbReference type="FunFam" id="3.40.30.10:FF:000123">
    <property type="entry name" value="Glutathione transferase o1"/>
    <property type="match status" value="1"/>
</dbReference>
<dbReference type="GO" id="GO:0006749">
    <property type="term" value="P:glutathione metabolic process"/>
    <property type="evidence" value="ECO:0007669"/>
    <property type="project" value="TreeGrafter"/>
</dbReference>
<dbReference type="AlphaFoldDB" id="A0A8J2MD42"/>
<dbReference type="InterPro" id="IPR040079">
    <property type="entry name" value="Glutathione_S-Trfase"/>
</dbReference>
<evidence type="ECO:0000259" key="3">
    <source>
        <dbReference type="PROSITE" id="PS50404"/>
    </source>
</evidence>
<evidence type="ECO:0000313" key="5">
    <source>
        <dbReference type="EMBL" id="CAG5082385.1"/>
    </source>
</evidence>
<keyword evidence="2" id="KW-0560">Oxidoreductase</keyword>
<dbReference type="OrthoDB" id="4951845at2759"/>
<proteinExistence type="inferred from homology"/>
<dbReference type="InterPro" id="IPR010987">
    <property type="entry name" value="Glutathione-S-Trfase_C-like"/>
</dbReference>
<dbReference type="InterPro" id="IPR036282">
    <property type="entry name" value="Glutathione-S-Trfase_C_sf"/>
</dbReference>
<dbReference type="FunFam" id="1.20.1050.10:FF:000009">
    <property type="entry name" value="Glutathione S-transferase omega-1"/>
    <property type="match status" value="1"/>
</dbReference>
<dbReference type="InterPro" id="IPR050983">
    <property type="entry name" value="GST_Omega/HSP26"/>
</dbReference>
<dbReference type="InterPro" id="IPR036249">
    <property type="entry name" value="Thioredoxin-like_sf"/>
</dbReference>
<dbReference type="Proteomes" id="UP000786811">
    <property type="component" value="Unassembled WGS sequence"/>
</dbReference>
<evidence type="ECO:0000256" key="1">
    <source>
        <dbReference type="ARBA" id="ARBA00011067"/>
    </source>
</evidence>
<evidence type="ECO:0000256" key="2">
    <source>
        <dbReference type="ARBA" id="ARBA00023002"/>
    </source>
</evidence>
<accession>A0A8J2MD42</accession>
<dbReference type="Pfam" id="PF13417">
    <property type="entry name" value="GST_N_3"/>
    <property type="match status" value="1"/>
</dbReference>
<sequence>MSVKHLSTGSVPPPVVPGKLRLYSMRFCPYAQRVHLVLDTKKIPYDVVYVNLTNKPEWLIEKSPLGKVPCIEFEDGQVLYESLIIADYLNEAHPEPNLYPSDPKAKAKDKILIERFNGLISLMYKVIFYLSPSVDRDMFEEALKVLEFFDRELVSRASPFFGGVKPGMVDLMIWPWFERADIIRIMRGENYVIPRERVPRIMEWKAAMKEDPGVKVSCLEPEVHAKYMKSRGAGTPQYDLLVQ</sequence>
<dbReference type="Gene3D" id="1.20.1050.10">
    <property type="match status" value="1"/>
</dbReference>
<reference evidence="5" key="1">
    <citation type="submission" date="2021-04" db="EMBL/GenBank/DDBJ databases">
        <authorList>
            <person name="Chebbi M.A.C M."/>
        </authorList>
    </citation>
    <scope>NUCLEOTIDE SEQUENCE</scope>
</reference>
<dbReference type="SFLD" id="SFLDG00358">
    <property type="entry name" value="Main_(cytGST)"/>
    <property type="match status" value="1"/>
</dbReference>
<dbReference type="InterPro" id="IPR005442">
    <property type="entry name" value="GST_omega"/>
</dbReference>
<evidence type="ECO:0000313" key="6">
    <source>
        <dbReference type="Proteomes" id="UP000786811"/>
    </source>
</evidence>
<dbReference type="Pfam" id="PF13410">
    <property type="entry name" value="GST_C_2"/>
    <property type="match status" value="1"/>
</dbReference>
<comment type="caution">
    <text evidence="5">The sequence shown here is derived from an EMBL/GenBank/DDBJ whole genome shotgun (WGS) entry which is preliminary data.</text>
</comment>
<dbReference type="GO" id="GO:0004364">
    <property type="term" value="F:glutathione transferase activity"/>
    <property type="evidence" value="ECO:0007669"/>
    <property type="project" value="InterPro"/>
</dbReference>
<dbReference type="SUPFAM" id="SSF47616">
    <property type="entry name" value="GST C-terminal domain-like"/>
    <property type="match status" value="1"/>
</dbReference>
<dbReference type="SUPFAM" id="SSF52833">
    <property type="entry name" value="Thioredoxin-like"/>
    <property type="match status" value="1"/>
</dbReference>
<dbReference type="PANTHER" id="PTHR43968:SF6">
    <property type="entry name" value="GLUTATHIONE S-TRANSFERASE OMEGA"/>
    <property type="match status" value="1"/>
</dbReference>
<feature type="domain" description="GST N-terminal" evidence="3">
    <location>
        <begin position="18"/>
        <end position="97"/>
    </location>
</feature>
<dbReference type="Gene3D" id="3.40.30.10">
    <property type="entry name" value="Glutaredoxin"/>
    <property type="match status" value="1"/>
</dbReference>
<dbReference type="PROSITE" id="PS50404">
    <property type="entry name" value="GST_NTER"/>
    <property type="match status" value="1"/>
</dbReference>
<dbReference type="GO" id="GO:0005737">
    <property type="term" value="C:cytoplasm"/>
    <property type="evidence" value="ECO:0007669"/>
    <property type="project" value="InterPro"/>
</dbReference>
<keyword evidence="6" id="KW-1185">Reference proteome</keyword>
<dbReference type="SFLD" id="SFLDS00019">
    <property type="entry name" value="Glutathione_Transferase_(cytos"/>
    <property type="match status" value="1"/>
</dbReference>
<protein>
    <submittedName>
        <fullName evidence="5">Glutathione S-transferase Omega 1</fullName>
    </submittedName>
</protein>
<dbReference type="PROSITE" id="PS50405">
    <property type="entry name" value="GST_CTER"/>
    <property type="match status" value="1"/>
</dbReference>
<evidence type="ECO:0000259" key="4">
    <source>
        <dbReference type="PROSITE" id="PS50405"/>
    </source>
</evidence>
<dbReference type="PANTHER" id="PTHR43968">
    <property type="match status" value="1"/>
</dbReference>
<dbReference type="CDD" id="cd03184">
    <property type="entry name" value="GST_C_Omega"/>
    <property type="match status" value="1"/>
</dbReference>